<dbReference type="InterPro" id="IPR016812">
    <property type="entry name" value="PPase_methylesterase_euk"/>
</dbReference>
<dbReference type="Gene3D" id="3.40.50.1820">
    <property type="entry name" value="alpha/beta hydrolase"/>
    <property type="match status" value="1"/>
</dbReference>
<keyword evidence="3" id="KW-0719">Serine esterase</keyword>
<keyword evidence="4" id="KW-0378">Hydrolase</keyword>
<dbReference type="InterPro" id="IPR000073">
    <property type="entry name" value="AB_hydrolase_1"/>
</dbReference>
<feature type="domain" description="AB hydrolase-1" evidence="7">
    <location>
        <begin position="72"/>
        <end position="375"/>
    </location>
</feature>
<evidence type="ECO:0000256" key="4">
    <source>
        <dbReference type="ARBA" id="ARBA00022801"/>
    </source>
</evidence>
<evidence type="ECO:0000313" key="9">
    <source>
        <dbReference type="Proteomes" id="UP000242188"/>
    </source>
</evidence>
<organism evidence="8 9">
    <name type="scientific">Mizuhopecten yessoensis</name>
    <name type="common">Japanese scallop</name>
    <name type="synonym">Patinopecten yessoensis</name>
    <dbReference type="NCBI Taxonomy" id="6573"/>
    <lineage>
        <taxon>Eukaryota</taxon>
        <taxon>Metazoa</taxon>
        <taxon>Spiralia</taxon>
        <taxon>Lophotrochozoa</taxon>
        <taxon>Mollusca</taxon>
        <taxon>Bivalvia</taxon>
        <taxon>Autobranchia</taxon>
        <taxon>Pteriomorphia</taxon>
        <taxon>Pectinida</taxon>
        <taxon>Pectinoidea</taxon>
        <taxon>Pectinidae</taxon>
        <taxon>Mizuhopecten</taxon>
    </lineage>
</organism>
<comment type="caution">
    <text evidence="8">The sequence shown here is derived from an EMBL/GenBank/DDBJ whole genome shotgun (WGS) entry which is preliminary data.</text>
</comment>
<dbReference type="GO" id="GO:0051723">
    <property type="term" value="F:protein methylesterase activity"/>
    <property type="evidence" value="ECO:0007669"/>
    <property type="project" value="UniProtKB-EC"/>
</dbReference>
<dbReference type="PANTHER" id="PTHR14189:SF0">
    <property type="entry name" value="PROTEIN PHOSPHATASE METHYLESTERASE 1"/>
    <property type="match status" value="1"/>
</dbReference>
<keyword evidence="9" id="KW-1185">Reference proteome</keyword>
<dbReference type="AlphaFoldDB" id="A0A210QQZ2"/>
<evidence type="ECO:0000256" key="2">
    <source>
        <dbReference type="ARBA" id="ARBA00013111"/>
    </source>
</evidence>
<dbReference type="InterPro" id="IPR029058">
    <property type="entry name" value="AB_hydrolase_fold"/>
</dbReference>
<reference evidence="8 9" key="1">
    <citation type="journal article" date="2017" name="Nat. Ecol. Evol.">
        <title>Scallop genome provides insights into evolution of bilaterian karyotype and development.</title>
        <authorList>
            <person name="Wang S."/>
            <person name="Zhang J."/>
            <person name="Jiao W."/>
            <person name="Li J."/>
            <person name="Xun X."/>
            <person name="Sun Y."/>
            <person name="Guo X."/>
            <person name="Huan P."/>
            <person name="Dong B."/>
            <person name="Zhang L."/>
            <person name="Hu X."/>
            <person name="Sun X."/>
            <person name="Wang J."/>
            <person name="Zhao C."/>
            <person name="Wang Y."/>
            <person name="Wang D."/>
            <person name="Huang X."/>
            <person name="Wang R."/>
            <person name="Lv J."/>
            <person name="Li Y."/>
            <person name="Zhang Z."/>
            <person name="Liu B."/>
            <person name="Lu W."/>
            <person name="Hui Y."/>
            <person name="Liang J."/>
            <person name="Zhou Z."/>
            <person name="Hou R."/>
            <person name="Li X."/>
            <person name="Liu Y."/>
            <person name="Li H."/>
            <person name="Ning X."/>
            <person name="Lin Y."/>
            <person name="Zhao L."/>
            <person name="Xing Q."/>
            <person name="Dou J."/>
            <person name="Li Y."/>
            <person name="Mao J."/>
            <person name="Guo H."/>
            <person name="Dou H."/>
            <person name="Li T."/>
            <person name="Mu C."/>
            <person name="Jiang W."/>
            <person name="Fu Q."/>
            <person name="Fu X."/>
            <person name="Miao Y."/>
            <person name="Liu J."/>
            <person name="Yu Q."/>
            <person name="Li R."/>
            <person name="Liao H."/>
            <person name="Li X."/>
            <person name="Kong Y."/>
            <person name="Jiang Z."/>
            <person name="Chourrout D."/>
            <person name="Li R."/>
            <person name="Bao Z."/>
        </authorList>
    </citation>
    <scope>NUCLEOTIDE SEQUENCE [LARGE SCALE GENOMIC DNA]</scope>
    <source>
        <strain evidence="8 9">PY_sf001</strain>
    </source>
</reference>
<name>A0A210QQZ2_MIZYE</name>
<evidence type="ECO:0000259" key="7">
    <source>
        <dbReference type="Pfam" id="PF12697"/>
    </source>
</evidence>
<evidence type="ECO:0000313" key="8">
    <source>
        <dbReference type="EMBL" id="OWF51152.1"/>
    </source>
</evidence>
<dbReference type="STRING" id="6573.A0A210QQZ2"/>
<comment type="catalytic activity">
    <reaction evidence="5">
        <text>[phosphatase 2A protein]-C-terminal L-leucine methyl ester + H2O = [phosphatase 2A protein]-C-terminal L-leucine + methanol + H(+)</text>
        <dbReference type="Rhea" id="RHEA:48548"/>
        <dbReference type="Rhea" id="RHEA-COMP:12134"/>
        <dbReference type="Rhea" id="RHEA-COMP:12135"/>
        <dbReference type="ChEBI" id="CHEBI:15377"/>
        <dbReference type="ChEBI" id="CHEBI:15378"/>
        <dbReference type="ChEBI" id="CHEBI:17790"/>
        <dbReference type="ChEBI" id="CHEBI:90516"/>
        <dbReference type="ChEBI" id="CHEBI:90517"/>
        <dbReference type="EC" id="3.1.1.89"/>
    </reaction>
</comment>
<dbReference type="Proteomes" id="UP000242188">
    <property type="component" value="Unassembled WGS sequence"/>
</dbReference>
<sequence length="577" mass="62779">MSALERQALKSKIGGLPPMAPPGVGGASKRHLLRKKDYTAVHWDKYFDQKHDVKVGENTFRLYECGTTGPVLLFLHGGGFSALSWSLVSSTLCQLVTCRCAALDLRGHGDTASTDDSDLCAETLSSDVGDVVKSLYGDEPPPIILIGHSMGGAIAVHTAERKLIPSLIGLVVIDVVEGTAMESLNSMQSFLRGRPSMFKSLEHAIEWGVRSGQIRNLESAKVSMVGQVKRLDTQETATSEMDHISGSVVNASGPRVGDAIQEEDEEEEGESISSPESQQPSSSDHFKTPKPTTENTSQYTWRIDLGKTEKFWKGWFQGLSQRFLSCEVPKMLVLAGVDRLDKDLTIGQMQGKFQMQVLPQSGHAVHEDVPDKVADILATFMDLHYPLSDSPIQLLKDRVFAMQTDLLTPESEYCCIMLYPPATLWGQEVLPIALLQEVLLSFPTTVLLQEVLPILLLQEVLLYLPTSVVTGSIADPSSSRSVAVFSYYSVVTGSIADPSSSRSVAVFSYYSVVTGRSIADPSSSRTIAVQCTFLLVLLQEVLPILLHQEVLLSLPSSVVTESIADLSSSRSVAVPSY</sequence>
<evidence type="ECO:0000256" key="5">
    <source>
        <dbReference type="ARBA" id="ARBA00049203"/>
    </source>
</evidence>
<dbReference type="Pfam" id="PF12697">
    <property type="entry name" value="Abhydrolase_6"/>
    <property type="match status" value="1"/>
</dbReference>
<feature type="region of interest" description="Disordered" evidence="6">
    <location>
        <begin position="233"/>
        <end position="295"/>
    </location>
</feature>
<protein>
    <recommendedName>
        <fullName evidence="2">protein phosphatase methylesterase-1</fullName>
        <ecNumber evidence="2">3.1.1.89</ecNumber>
    </recommendedName>
</protein>
<evidence type="ECO:0000256" key="6">
    <source>
        <dbReference type="SAM" id="MobiDB-lite"/>
    </source>
</evidence>
<feature type="compositionally biased region" description="Low complexity" evidence="6">
    <location>
        <begin position="271"/>
        <end position="283"/>
    </location>
</feature>
<dbReference type="PANTHER" id="PTHR14189">
    <property type="entry name" value="PROTEIN PHOSPHATASE METHYLESTERASE-1 RELATED"/>
    <property type="match status" value="1"/>
</dbReference>
<proteinExistence type="inferred from homology"/>
<dbReference type="SUPFAM" id="SSF53474">
    <property type="entry name" value="alpha/beta-Hydrolases"/>
    <property type="match status" value="1"/>
</dbReference>
<gene>
    <name evidence="8" type="ORF">KP79_PYT12335</name>
</gene>
<accession>A0A210QQZ2</accession>
<comment type="similarity">
    <text evidence="1">Belongs to the AB hydrolase superfamily.</text>
</comment>
<dbReference type="EMBL" id="NEDP02002316">
    <property type="protein sequence ID" value="OWF51152.1"/>
    <property type="molecule type" value="Genomic_DNA"/>
</dbReference>
<dbReference type="EC" id="3.1.1.89" evidence="2"/>
<dbReference type="OrthoDB" id="194865at2759"/>
<evidence type="ECO:0000256" key="1">
    <source>
        <dbReference type="ARBA" id="ARBA00008645"/>
    </source>
</evidence>
<evidence type="ECO:0000256" key="3">
    <source>
        <dbReference type="ARBA" id="ARBA00022487"/>
    </source>
</evidence>
<feature type="compositionally biased region" description="Acidic residues" evidence="6">
    <location>
        <begin position="260"/>
        <end position="270"/>
    </location>
</feature>